<keyword evidence="1" id="KW-0812">Transmembrane</keyword>
<reference evidence="2" key="1">
    <citation type="journal article" date="2018" name="Genome Biol.">
        <title>SKESA: strategic k-mer extension for scrupulous assemblies.</title>
        <authorList>
            <person name="Souvorov A."/>
            <person name="Agarwala R."/>
            <person name="Lipman D.J."/>
        </authorList>
    </citation>
    <scope>NUCLEOTIDE SEQUENCE</scope>
    <source>
        <strain evidence="2">166-88</strain>
    </source>
</reference>
<name>A0A736HZA1_SALHO</name>
<dbReference type="EMBL" id="DAASYS010000009">
    <property type="protein sequence ID" value="HAE7580908.1"/>
    <property type="molecule type" value="Genomic_DNA"/>
</dbReference>
<comment type="caution">
    <text evidence="2">The sequence shown here is derived from an EMBL/GenBank/DDBJ whole genome shotgun (WGS) entry which is preliminary data.</text>
</comment>
<protein>
    <recommendedName>
        <fullName evidence="3">DUF4760 domain-containing protein</fullName>
    </recommendedName>
</protein>
<gene>
    <name evidence="2" type="ORF">GND75_002487</name>
</gene>
<organism evidence="2">
    <name type="scientific">Salmonella enterica subsp. houtenae serovar 44:z36[z38]:-</name>
    <dbReference type="NCBI Taxonomy" id="1967609"/>
    <lineage>
        <taxon>Bacteria</taxon>
        <taxon>Pseudomonadati</taxon>
        <taxon>Pseudomonadota</taxon>
        <taxon>Gammaproteobacteria</taxon>
        <taxon>Enterobacterales</taxon>
        <taxon>Enterobacteriaceae</taxon>
        <taxon>Salmonella</taxon>
    </lineage>
</organism>
<keyword evidence="1" id="KW-1133">Transmembrane helix</keyword>
<evidence type="ECO:0000256" key="1">
    <source>
        <dbReference type="SAM" id="Phobius"/>
    </source>
</evidence>
<evidence type="ECO:0000313" key="2">
    <source>
        <dbReference type="EMBL" id="HAE7580908.1"/>
    </source>
</evidence>
<evidence type="ECO:0008006" key="3">
    <source>
        <dbReference type="Google" id="ProtNLM"/>
    </source>
</evidence>
<dbReference type="AlphaFoldDB" id="A0A736HZA1"/>
<sequence length="181" mass="21065">MSAVDWVDIGSKVSVGLITGLVTGLIVAYCTAQYALNRFYKEKWWEKRLTAFLELTEYVYKVKRADDYWVAVMESKMFEDESFISLPEEEIKKLREEQSLAMKEIIRISHLASFTLSHKASELLTTYITEYDKIYPSWWVDEITDDEATIKSSEIIDALFNELLTEARTVLNIPEEKINLI</sequence>
<proteinExistence type="predicted"/>
<reference evidence="2" key="2">
    <citation type="submission" date="2018-07" db="EMBL/GenBank/DDBJ databases">
        <authorList>
            <consortium name="NCBI Pathogen Detection Project"/>
        </authorList>
    </citation>
    <scope>NUCLEOTIDE SEQUENCE</scope>
    <source>
        <strain evidence="2">166-88</strain>
    </source>
</reference>
<keyword evidence="1" id="KW-0472">Membrane</keyword>
<accession>A0A736HZA1</accession>
<feature type="transmembrane region" description="Helical" evidence="1">
    <location>
        <begin position="15"/>
        <end position="36"/>
    </location>
</feature>